<protein>
    <submittedName>
        <fullName evidence="3">Uncharacterized protein</fullName>
    </submittedName>
</protein>
<dbReference type="RefSeq" id="XP_002504173.1">
    <property type="nucleotide sequence ID" value="XM_002504127.1"/>
</dbReference>
<dbReference type="AlphaFoldDB" id="C1EBL1"/>
<dbReference type="InParanoid" id="C1EBL1"/>
<feature type="coiled-coil region" evidence="1">
    <location>
        <begin position="428"/>
        <end position="521"/>
    </location>
</feature>
<evidence type="ECO:0000256" key="2">
    <source>
        <dbReference type="SAM" id="MobiDB-lite"/>
    </source>
</evidence>
<proteinExistence type="predicted"/>
<evidence type="ECO:0000256" key="1">
    <source>
        <dbReference type="SAM" id="Coils"/>
    </source>
</evidence>
<keyword evidence="1" id="KW-0175">Coiled coil</keyword>
<feature type="coiled-coil region" evidence="1">
    <location>
        <begin position="288"/>
        <end position="357"/>
    </location>
</feature>
<reference evidence="3 4" key="1">
    <citation type="journal article" date="2009" name="Science">
        <title>Green evolution and dynamic adaptations revealed by genomes of the marine picoeukaryotes Micromonas.</title>
        <authorList>
            <person name="Worden A.Z."/>
            <person name="Lee J.H."/>
            <person name="Mock T."/>
            <person name="Rouze P."/>
            <person name="Simmons M.P."/>
            <person name="Aerts A.L."/>
            <person name="Allen A.E."/>
            <person name="Cuvelier M.L."/>
            <person name="Derelle E."/>
            <person name="Everett M.V."/>
            <person name="Foulon E."/>
            <person name="Grimwood J."/>
            <person name="Gundlach H."/>
            <person name="Henrissat B."/>
            <person name="Napoli C."/>
            <person name="McDonald S.M."/>
            <person name="Parker M.S."/>
            <person name="Rombauts S."/>
            <person name="Salamov A."/>
            <person name="Von Dassow P."/>
            <person name="Badger J.H."/>
            <person name="Coutinho P.M."/>
            <person name="Demir E."/>
            <person name="Dubchak I."/>
            <person name="Gentemann C."/>
            <person name="Eikrem W."/>
            <person name="Gready J.E."/>
            <person name="John U."/>
            <person name="Lanier W."/>
            <person name="Lindquist E.A."/>
            <person name="Lucas S."/>
            <person name="Mayer K.F."/>
            <person name="Moreau H."/>
            <person name="Not F."/>
            <person name="Otillar R."/>
            <person name="Panaud O."/>
            <person name="Pangilinan J."/>
            <person name="Paulsen I."/>
            <person name="Piegu B."/>
            <person name="Poliakov A."/>
            <person name="Robbens S."/>
            <person name="Schmutz J."/>
            <person name="Toulza E."/>
            <person name="Wyss T."/>
            <person name="Zelensky A."/>
            <person name="Zhou K."/>
            <person name="Armbrust E.V."/>
            <person name="Bhattacharya D."/>
            <person name="Goodenough U.W."/>
            <person name="Van de Peer Y."/>
            <person name="Grigoriev I.V."/>
        </authorList>
    </citation>
    <scope>NUCLEOTIDE SEQUENCE [LARGE SCALE GENOMIC DNA]</scope>
    <source>
        <strain evidence="4">RCC299 / NOUM17</strain>
    </source>
</reference>
<organism evidence="3 4">
    <name type="scientific">Micromonas commoda (strain RCC299 / NOUM17 / CCMP2709)</name>
    <name type="common">Picoplanktonic green alga</name>
    <dbReference type="NCBI Taxonomy" id="296587"/>
    <lineage>
        <taxon>Eukaryota</taxon>
        <taxon>Viridiplantae</taxon>
        <taxon>Chlorophyta</taxon>
        <taxon>Mamiellophyceae</taxon>
        <taxon>Mamiellales</taxon>
        <taxon>Mamiellaceae</taxon>
        <taxon>Micromonas</taxon>
    </lineage>
</organism>
<dbReference type="Proteomes" id="UP000002009">
    <property type="component" value="Chromosome 9"/>
</dbReference>
<feature type="region of interest" description="Disordered" evidence="2">
    <location>
        <begin position="23"/>
        <end position="49"/>
    </location>
</feature>
<dbReference type="EMBL" id="CP001329">
    <property type="protein sequence ID" value="ACO65431.1"/>
    <property type="molecule type" value="Genomic_DNA"/>
</dbReference>
<dbReference type="STRING" id="296587.C1EBL1"/>
<accession>C1EBL1</accession>
<keyword evidence="4" id="KW-1185">Reference proteome</keyword>
<sequence>MASMIRIAPITRPIIARVFGPGAARDPFEEPPMPHFADPAEDLESTLPSEVDLPRERYTRVAADDDANVFFNQVVARPKPPVEPPATRERLVEVETAAEEARLLAQRAAADLYDAAAQVELARAPLADATNIQRECADDLEAAAQRLSHAQVENERLVKTTGTNSSTAWDARRDEADAVAATDAKMEAGARMRRASETVKKAEEFVVESTVNLERQRAADEAAVQASFDAIDVANELAASMDAVDQALMEADSRHKDAVRMTLECNEELRTSRDAKDADGVAEASSALAAWQRELDLSKNALDRARKAQADLLERTEGAVAAAEAAEEAKAEASQRAKGAEVKLAAARELLGKARQNFREAMAAASAKKTEVRVVEERRETAVETKIRVQAAVITARSAFEHALTRKLWADDRLDKESNRAEMLALKRDMAQSISQQSEQRAKALKKEALAYAKRVLEVEAAREAEAEEEARLAREQAAAVAKESEERAKARREEAWELVARLAEAEAAAEEAASREFEARKTAKVAKDELASIAEFEPVTSASKREEAKRLAEQLAYAEAVAEAERLVEEERVRILQMQEAAKQNRARTVGEARRLVSEQYGVATLANNAKAFKASAKEASPSWLLWE</sequence>
<evidence type="ECO:0000313" key="3">
    <source>
        <dbReference type="EMBL" id="ACO65431.1"/>
    </source>
</evidence>
<dbReference type="GeneID" id="8246349"/>
<name>C1EBL1_MICCC</name>
<evidence type="ECO:0000313" key="4">
    <source>
        <dbReference type="Proteomes" id="UP000002009"/>
    </source>
</evidence>
<dbReference type="KEGG" id="mis:MICPUN_61110"/>
<gene>
    <name evidence="3" type="ORF">MICPUN_61110</name>
</gene>